<evidence type="ECO:0000313" key="1">
    <source>
        <dbReference type="EMBL" id="OHT21474.1"/>
    </source>
</evidence>
<evidence type="ECO:0000313" key="2">
    <source>
        <dbReference type="Proteomes" id="UP000179467"/>
    </source>
</evidence>
<organism evidence="1 2">
    <name type="scientific">Edaphosphingomonas haloaromaticamans</name>
    <dbReference type="NCBI Taxonomy" id="653954"/>
    <lineage>
        <taxon>Bacteria</taxon>
        <taxon>Pseudomonadati</taxon>
        <taxon>Pseudomonadota</taxon>
        <taxon>Alphaproteobacteria</taxon>
        <taxon>Sphingomonadales</taxon>
        <taxon>Rhizorhabdaceae</taxon>
        <taxon>Edaphosphingomonas</taxon>
    </lineage>
</organism>
<dbReference type="AlphaFoldDB" id="A0A1S1HGV4"/>
<reference evidence="1 2" key="1">
    <citation type="submission" date="2016-09" db="EMBL/GenBank/DDBJ databases">
        <title>Metabolic pathway, cell adaptation mechanisms and a novel monoxygenase revealed through proteogenomic-transcription analysis of a Sphingomonas haloaromaticamans strain degrading the fungicide ortho-phenylphenol.</title>
        <authorList>
            <person name="Perruchon C."/>
            <person name="Papadopoulou E.S."/>
            <person name="Rousidou C."/>
            <person name="Vasileiadis S."/>
            <person name="Tanou G."/>
            <person name="Amoutzias G."/>
            <person name="Molassiotis A."/>
            <person name="Karpouzas D.G."/>
        </authorList>
    </citation>
    <scope>NUCLEOTIDE SEQUENCE [LARGE SCALE GENOMIC DNA]</scope>
    <source>
        <strain evidence="1 2">P3</strain>
    </source>
</reference>
<accession>A0A1S1HGV4</accession>
<dbReference type="Proteomes" id="UP000179467">
    <property type="component" value="Unassembled WGS sequence"/>
</dbReference>
<proteinExistence type="predicted"/>
<dbReference type="EMBL" id="MIPT01000001">
    <property type="protein sequence ID" value="OHT21474.1"/>
    <property type="molecule type" value="Genomic_DNA"/>
</dbReference>
<keyword evidence="2" id="KW-1185">Reference proteome</keyword>
<protein>
    <submittedName>
        <fullName evidence="1">Uncharacterized protein</fullName>
    </submittedName>
</protein>
<name>A0A1S1HGV4_9SPHN</name>
<sequence>MSSFSERSVEKMMVTQIGPEATSLCAAVAMEIRGVRTLIEQLAETLVADERFAMDYMDQLQVFDLVIQCADESADLLDRVAQGEGVRPAIERVRLTAVQERLRAAIG</sequence>
<comment type="caution">
    <text evidence="1">The sequence shown here is derived from an EMBL/GenBank/DDBJ whole genome shotgun (WGS) entry which is preliminary data.</text>
</comment>
<gene>
    <name evidence="1" type="ORF">BHE75_03482</name>
</gene>